<dbReference type="InterPro" id="IPR007694">
    <property type="entry name" value="DNA_helicase_DnaB-like_C"/>
</dbReference>
<keyword evidence="6 12" id="KW-0347">Helicase</keyword>
<keyword evidence="15" id="KW-1185">Reference proteome</keyword>
<evidence type="ECO:0000256" key="4">
    <source>
        <dbReference type="ARBA" id="ARBA00022741"/>
    </source>
</evidence>
<dbReference type="SUPFAM" id="SSF48024">
    <property type="entry name" value="N-terminal domain of DnaB helicase"/>
    <property type="match status" value="1"/>
</dbReference>
<dbReference type="GO" id="GO:0043139">
    <property type="term" value="F:5'-3' DNA helicase activity"/>
    <property type="evidence" value="ECO:0007669"/>
    <property type="project" value="UniProtKB-EC"/>
</dbReference>
<keyword evidence="5 12" id="KW-0378">Hydrolase</keyword>
<evidence type="ECO:0000256" key="1">
    <source>
        <dbReference type="ARBA" id="ARBA00008428"/>
    </source>
</evidence>
<comment type="caution">
    <text evidence="14">The sequence shown here is derived from an EMBL/GenBank/DDBJ whole genome shotgun (WGS) entry which is preliminary data.</text>
</comment>
<keyword evidence="7 12" id="KW-0067">ATP-binding</keyword>
<evidence type="ECO:0000256" key="2">
    <source>
        <dbReference type="ARBA" id="ARBA00022515"/>
    </source>
</evidence>
<evidence type="ECO:0000256" key="9">
    <source>
        <dbReference type="ARBA" id="ARBA00023235"/>
    </source>
</evidence>
<evidence type="ECO:0000256" key="6">
    <source>
        <dbReference type="ARBA" id="ARBA00022806"/>
    </source>
</evidence>
<dbReference type="GO" id="GO:0005829">
    <property type="term" value="C:cytosol"/>
    <property type="evidence" value="ECO:0007669"/>
    <property type="project" value="TreeGrafter"/>
</dbReference>
<dbReference type="SMART" id="SM00382">
    <property type="entry name" value="AAA"/>
    <property type="match status" value="1"/>
</dbReference>
<evidence type="ECO:0000256" key="12">
    <source>
        <dbReference type="RuleBase" id="RU362085"/>
    </source>
</evidence>
<dbReference type="FunFam" id="1.10.860.10:FF:000001">
    <property type="entry name" value="Replicative DNA helicase"/>
    <property type="match status" value="1"/>
</dbReference>
<evidence type="ECO:0000256" key="11">
    <source>
        <dbReference type="NCBIfam" id="TIGR00665"/>
    </source>
</evidence>
<dbReference type="GO" id="GO:0006269">
    <property type="term" value="P:DNA replication, synthesis of primer"/>
    <property type="evidence" value="ECO:0007669"/>
    <property type="project" value="UniProtKB-UniRule"/>
</dbReference>
<dbReference type="EC" id="5.6.2.3" evidence="11 12"/>
<dbReference type="InterPro" id="IPR007692">
    <property type="entry name" value="DNA_helicase_DnaB"/>
</dbReference>
<dbReference type="Pfam" id="PF00772">
    <property type="entry name" value="DnaB"/>
    <property type="match status" value="1"/>
</dbReference>
<evidence type="ECO:0000256" key="8">
    <source>
        <dbReference type="ARBA" id="ARBA00023125"/>
    </source>
</evidence>
<dbReference type="InterPro" id="IPR027417">
    <property type="entry name" value="P-loop_NTPase"/>
</dbReference>
<evidence type="ECO:0000259" key="13">
    <source>
        <dbReference type="PROSITE" id="PS51199"/>
    </source>
</evidence>
<feature type="domain" description="SF4 helicase" evidence="13">
    <location>
        <begin position="175"/>
        <end position="442"/>
    </location>
</feature>
<dbReference type="FunFam" id="3.40.50.300:FF:000076">
    <property type="entry name" value="Replicative DNA helicase"/>
    <property type="match status" value="1"/>
</dbReference>
<evidence type="ECO:0000256" key="5">
    <source>
        <dbReference type="ARBA" id="ARBA00022801"/>
    </source>
</evidence>
<dbReference type="GO" id="GO:0005524">
    <property type="term" value="F:ATP binding"/>
    <property type="evidence" value="ECO:0007669"/>
    <property type="project" value="UniProtKB-UniRule"/>
</dbReference>
<dbReference type="Gene3D" id="1.10.860.10">
    <property type="entry name" value="DNAb Helicase, Chain A"/>
    <property type="match status" value="1"/>
</dbReference>
<organism evidence="14 15">
    <name type="scientific">Anaerosporomusa subterranea</name>
    <dbReference type="NCBI Taxonomy" id="1794912"/>
    <lineage>
        <taxon>Bacteria</taxon>
        <taxon>Bacillati</taxon>
        <taxon>Bacillota</taxon>
        <taxon>Negativicutes</taxon>
        <taxon>Acetonemataceae</taxon>
        <taxon>Anaerosporomusa</taxon>
    </lineage>
</organism>
<evidence type="ECO:0000313" key="15">
    <source>
        <dbReference type="Proteomes" id="UP000076268"/>
    </source>
</evidence>
<dbReference type="Gene3D" id="3.40.50.300">
    <property type="entry name" value="P-loop containing nucleotide triphosphate hydrolases"/>
    <property type="match status" value="1"/>
</dbReference>
<gene>
    <name evidence="14" type="ORF">AXX12_11230</name>
</gene>
<dbReference type="PANTHER" id="PTHR30153">
    <property type="entry name" value="REPLICATIVE DNA HELICASE DNAB"/>
    <property type="match status" value="1"/>
</dbReference>
<dbReference type="InterPro" id="IPR016136">
    <property type="entry name" value="DNA_helicase_N/primase_C"/>
</dbReference>
<sequence>MIDRVPPQNIEAEQAVLGAILIEKEAISKASEVLQSKDFYRESHRIVFDAVMEVSGRNENVDMITVVEQLRKEDKLEAVGGISYVTYLANCVPTAANVMFHCRIVEEKALLRQLINAATQVATMGYDDNEEVEMILDKAEQLILEVANRKVGKDFMPIKTIILNTLDKIESLYNSKGGITGIPTGFKDLDKLMSGLQPSDLILIAARPSMGKTAFVLNIAQNVAIREKQAVAIFSLEMSKEQLVQRMLCAEAPIDAQRLRIGELEENDWGRLVKAADRLSGAPVFIDDTAGITAVEMRAKARRLKIEHDLKLIIIDYLQLMQGSGNGKGENRQQEISEISRFLKQLARELNVPVIALSQLSRSVESRQVKRPMLSDLRESGSLEQDADIVSFLYRDDYYNPDSERKNITEVILAKHRNGPVDTVQLFFHKQFTKFSDLSNQAG</sequence>
<dbReference type="GO" id="GO:0003677">
    <property type="term" value="F:DNA binding"/>
    <property type="evidence" value="ECO:0007669"/>
    <property type="project" value="UniProtKB-UniRule"/>
</dbReference>
<keyword evidence="4 12" id="KW-0547">Nucleotide-binding</keyword>
<dbReference type="RefSeq" id="WP_066243533.1">
    <property type="nucleotide sequence ID" value="NZ_LSGP01000020.1"/>
</dbReference>
<evidence type="ECO:0000256" key="3">
    <source>
        <dbReference type="ARBA" id="ARBA00022705"/>
    </source>
</evidence>
<dbReference type="PROSITE" id="PS51199">
    <property type="entry name" value="SF4_HELICASE"/>
    <property type="match status" value="1"/>
</dbReference>
<dbReference type="InterPro" id="IPR003593">
    <property type="entry name" value="AAA+_ATPase"/>
</dbReference>
<dbReference type="OrthoDB" id="9773982at2"/>
<dbReference type="NCBIfam" id="TIGR00665">
    <property type="entry name" value="DnaB"/>
    <property type="match status" value="1"/>
</dbReference>
<dbReference type="Proteomes" id="UP000076268">
    <property type="component" value="Unassembled WGS sequence"/>
</dbReference>
<comment type="function">
    <text evidence="12">The main replicative DNA helicase, it participates in initiation and elongation during chromosome replication. Travels ahead of the DNA replisome, separating dsDNA into templates for DNA synthesis. A processive ATP-dependent 5'-3' DNA helicase it has DNA-dependent ATPase activity.</text>
</comment>
<dbReference type="GO" id="GO:1990077">
    <property type="term" value="C:primosome complex"/>
    <property type="evidence" value="ECO:0007669"/>
    <property type="project" value="UniProtKB-UniRule"/>
</dbReference>
<accession>A0A154BPE3</accession>
<keyword evidence="8 12" id="KW-0238">DNA-binding</keyword>
<dbReference type="CDD" id="cd00984">
    <property type="entry name" value="DnaB_C"/>
    <property type="match status" value="1"/>
</dbReference>
<dbReference type="Pfam" id="PF03796">
    <property type="entry name" value="DnaB_C"/>
    <property type="match status" value="1"/>
</dbReference>
<dbReference type="InterPro" id="IPR007693">
    <property type="entry name" value="DNA_helicase_DnaB-like_N"/>
</dbReference>
<keyword evidence="3 12" id="KW-0235">DNA replication</keyword>
<dbReference type="SUPFAM" id="SSF52540">
    <property type="entry name" value="P-loop containing nucleoside triphosphate hydrolases"/>
    <property type="match status" value="1"/>
</dbReference>
<comment type="similarity">
    <text evidence="1 12">Belongs to the helicase family. DnaB subfamily.</text>
</comment>
<keyword evidence="9" id="KW-0413">Isomerase</keyword>
<dbReference type="InterPro" id="IPR036185">
    <property type="entry name" value="DNA_heli_DnaB-like_N_sf"/>
</dbReference>
<dbReference type="GO" id="GO:0042802">
    <property type="term" value="F:identical protein binding"/>
    <property type="evidence" value="ECO:0007669"/>
    <property type="project" value="UniProtKB-ARBA"/>
</dbReference>
<evidence type="ECO:0000256" key="10">
    <source>
        <dbReference type="ARBA" id="ARBA00048954"/>
    </source>
</evidence>
<dbReference type="PANTHER" id="PTHR30153:SF2">
    <property type="entry name" value="REPLICATIVE DNA HELICASE"/>
    <property type="match status" value="1"/>
</dbReference>
<name>A0A154BPE3_ANASB</name>
<keyword evidence="2 12" id="KW-0639">Primosome</keyword>
<dbReference type="AlphaFoldDB" id="A0A154BPE3"/>
<evidence type="ECO:0000313" key="14">
    <source>
        <dbReference type="EMBL" id="KYZ75771.1"/>
    </source>
</evidence>
<dbReference type="STRING" id="1794912.AXX12_11230"/>
<protein>
    <recommendedName>
        <fullName evidence="11 12">Replicative DNA helicase</fullName>
        <ecNumber evidence="11 12">5.6.2.3</ecNumber>
    </recommendedName>
</protein>
<dbReference type="GO" id="GO:0016887">
    <property type="term" value="F:ATP hydrolysis activity"/>
    <property type="evidence" value="ECO:0007669"/>
    <property type="project" value="RHEA"/>
</dbReference>
<dbReference type="EMBL" id="LSGP01000020">
    <property type="protein sequence ID" value="KYZ75771.1"/>
    <property type="molecule type" value="Genomic_DNA"/>
</dbReference>
<dbReference type="NCBIfam" id="NF004384">
    <property type="entry name" value="PRK05748.1"/>
    <property type="match status" value="1"/>
</dbReference>
<proteinExistence type="inferred from homology"/>
<evidence type="ECO:0000256" key="7">
    <source>
        <dbReference type="ARBA" id="ARBA00022840"/>
    </source>
</evidence>
<comment type="catalytic activity">
    <reaction evidence="10 12">
        <text>ATP + H2O = ADP + phosphate + H(+)</text>
        <dbReference type="Rhea" id="RHEA:13065"/>
        <dbReference type="ChEBI" id="CHEBI:15377"/>
        <dbReference type="ChEBI" id="CHEBI:15378"/>
        <dbReference type="ChEBI" id="CHEBI:30616"/>
        <dbReference type="ChEBI" id="CHEBI:43474"/>
        <dbReference type="ChEBI" id="CHEBI:456216"/>
        <dbReference type="EC" id="5.6.2.3"/>
    </reaction>
</comment>
<reference evidence="14 15" key="1">
    <citation type="submission" date="2016-02" db="EMBL/GenBank/DDBJ databases">
        <title>Anaerosporomusa subterraneum gen. nov., sp. nov., a spore-forming obligate anaerobe isolated from saprolite.</title>
        <authorList>
            <person name="Choi J.K."/>
            <person name="Shah M."/>
            <person name="Yee N."/>
        </authorList>
    </citation>
    <scope>NUCLEOTIDE SEQUENCE [LARGE SCALE GENOMIC DNA]</scope>
    <source>
        <strain evidence="14 15">RU4</strain>
    </source>
</reference>